<gene>
    <name evidence="7" type="ORF">SBAD_LOCUS4553</name>
</gene>
<dbReference type="Pfam" id="PF17098">
    <property type="entry name" value="Wtap"/>
    <property type="match status" value="1"/>
</dbReference>
<keyword evidence="4" id="KW-0508">mRNA splicing</keyword>
<evidence type="ECO:0000256" key="2">
    <source>
        <dbReference type="ARBA" id="ARBA00010313"/>
    </source>
</evidence>
<reference evidence="7 8" key="2">
    <citation type="submission" date="2018-11" db="EMBL/GenBank/DDBJ databases">
        <authorList>
            <consortium name="Pathogen Informatics"/>
        </authorList>
    </citation>
    <scope>NUCLEOTIDE SEQUENCE [LARGE SCALE GENOMIC DNA]</scope>
</reference>
<evidence type="ECO:0000313" key="9">
    <source>
        <dbReference type="WBParaSite" id="SBAD_0000474501-mRNA-1"/>
    </source>
</evidence>
<proteinExistence type="inferred from homology"/>
<accession>A0A183ILQ7</accession>
<protein>
    <submittedName>
        <fullName evidence="9">MADS-box domain-containing protein</fullName>
    </submittedName>
</protein>
<evidence type="ECO:0000256" key="1">
    <source>
        <dbReference type="ARBA" id="ARBA00004123"/>
    </source>
</evidence>
<keyword evidence="3" id="KW-0507">mRNA processing</keyword>
<dbReference type="GO" id="GO:0016556">
    <property type="term" value="P:mRNA modification"/>
    <property type="evidence" value="ECO:0007669"/>
    <property type="project" value="InterPro"/>
</dbReference>
<dbReference type="InterPro" id="IPR033757">
    <property type="entry name" value="WTAP"/>
</dbReference>
<keyword evidence="6" id="KW-0175">Coiled coil</keyword>
<keyword evidence="5" id="KW-0539">Nucleus</keyword>
<dbReference type="WBParaSite" id="SBAD_0000474501-mRNA-1">
    <property type="protein sequence ID" value="SBAD_0000474501-mRNA-1"/>
    <property type="gene ID" value="SBAD_0000474501"/>
</dbReference>
<dbReference type="AlphaFoldDB" id="A0A183ILQ7"/>
<comment type="subcellular location">
    <subcellularLocation>
        <location evidence="1">Nucleus</location>
    </subcellularLocation>
</comment>
<sequence length="205" mass="22682">MSAKTIYGKMSSLAKIQMPSTMGKRLLTKCRMLIQENEELGRMTSSGRISKLEADLAVSKSACEELKKSQTEIDDFLLEMDEDMEGMQTTIMFLQQQVSDLRAENQHLRHLVAKNGDVDLADSASHDALYSDFSVEQPTSSKEESVGLKGVEEIDSAESIGTYSMTDDGRNSGESTFADADVDAHSPAWIENNSDVSFSSWYLLD</sequence>
<evidence type="ECO:0000256" key="3">
    <source>
        <dbReference type="ARBA" id="ARBA00022664"/>
    </source>
</evidence>
<evidence type="ECO:0000256" key="6">
    <source>
        <dbReference type="SAM" id="Coils"/>
    </source>
</evidence>
<keyword evidence="8" id="KW-1185">Reference proteome</keyword>
<evidence type="ECO:0000313" key="8">
    <source>
        <dbReference type="Proteomes" id="UP000270296"/>
    </source>
</evidence>
<dbReference type="PANTHER" id="PTHR15217">
    <property type="entry name" value="WILMS' TUMOR 1-ASSOCIATING PROTEIN"/>
    <property type="match status" value="1"/>
</dbReference>
<name>A0A183ILQ7_9BILA</name>
<dbReference type="GO" id="GO:0000381">
    <property type="term" value="P:regulation of alternative mRNA splicing, via spliceosome"/>
    <property type="evidence" value="ECO:0007669"/>
    <property type="project" value="InterPro"/>
</dbReference>
<reference evidence="9" key="1">
    <citation type="submission" date="2016-06" db="UniProtKB">
        <authorList>
            <consortium name="WormBaseParasite"/>
        </authorList>
    </citation>
    <scope>IDENTIFICATION</scope>
</reference>
<dbReference type="EMBL" id="UZAM01008394">
    <property type="protein sequence ID" value="VDP04733.1"/>
    <property type="molecule type" value="Genomic_DNA"/>
</dbReference>
<evidence type="ECO:0000256" key="4">
    <source>
        <dbReference type="ARBA" id="ARBA00023187"/>
    </source>
</evidence>
<dbReference type="GO" id="GO:0005634">
    <property type="term" value="C:nucleus"/>
    <property type="evidence" value="ECO:0007669"/>
    <property type="project" value="UniProtKB-SubCell"/>
</dbReference>
<dbReference type="GO" id="GO:0008380">
    <property type="term" value="P:RNA splicing"/>
    <property type="evidence" value="ECO:0007669"/>
    <property type="project" value="UniProtKB-KW"/>
</dbReference>
<comment type="similarity">
    <text evidence="2">Belongs to the fl(2)d family.</text>
</comment>
<evidence type="ECO:0000313" key="7">
    <source>
        <dbReference type="EMBL" id="VDP04733.1"/>
    </source>
</evidence>
<dbReference type="Proteomes" id="UP000270296">
    <property type="component" value="Unassembled WGS sequence"/>
</dbReference>
<evidence type="ECO:0000256" key="5">
    <source>
        <dbReference type="ARBA" id="ARBA00023242"/>
    </source>
</evidence>
<dbReference type="OrthoDB" id="3366661at2759"/>
<feature type="coiled-coil region" evidence="6">
    <location>
        <begin position="49"/>
        <end position="111"/>
    </location>
</feature>
<dbReference type="GO" id="GO:0006397">
    <property type="term" value="P:mRNA processing"/>
    <property type="evidence" value="ECO:0007669"/>
    <property type="project" value="UniProtKB-KW"/>
</dbReference>
<dbReference type="PANTHER" id="PTHR15217:SF0">
    <property type="entry name" value="PRE-MRNA-SPLICING REGULATOR WTAP"/>
    <property type="match status" value="1"/>
</dbReference>
<organism evidence="9">
    <name type="scientific">Soboliphyme baturini</name>
    <dbReference type="NCBI Taxonomy" id="241478"/>
    <lineage>
        <taxon>Eukaryota</taxon>
        <taxon>Metazoa</taxon>
        <taxon>Ecdysozoa</taxon>
        <taxon>Nematoda</taxon>
        <taxon>Enoplea</taxon>
        <taxon>Dorylaimia</taxon>
        <taxon>Dioctophymatida</taxon>
        <taxon>Dioctophymatoidea</taxon>
        <taxon>Soboliphymatidae</taxon>
        <taxon>Soboliphyme</taxon>
    </lineage>
</organism>